<name>X1IR66_9ZZZZ</name>
<accession>X1IR66</accession>
<proteinExistence type="predicted"/>
<comment type="caution">
    <text evidence="1">The sequence shown here is derived from an EMBL/GenBank/DDBJ whole genome shotgun (WGS) entry which is preliminary data.</text>
</comment>
<sequence>MNVGKPPLRLSIKVLIAERMNDMLKKIYIYKNIMLYNPFVLTAIPAG</sequence>
<reference evidence="1" key="1">
    <citation type="journal article" date="2014" name="Front. Microbiol.">
        <title>High frequency of phylogenetically diverse reductive dehalogenase-homologous genes in deep subseafloor sedimentary metagenomes.</title>
        <authorList>
            <person name="Kawai M."/>
            <person name="Futagami T."/>
            <person name="Toyoda A."/>
            <person name="Takaki Y."/>
            <person name="Nishi S."/>
            <person name="Hori S."/>
            <person name="Arai W."/>
            <person name="Tsubouchi T."/>
            <person name="Morono Y."/>
            <person name="Uchiyama I."/>
            <person name="Ito T."/>
            <person name="Fujiyama A."/>
            <person name="Inagaki F."/>
            <person name="Takami H."/>
        </authorList>
    </citation>
    <scope>NUCLEOTIDE SEQUENCE</scope>
    <source>
        <strain evidence="1">Expedition CK06-06</strain>
    </source>
</reference>
<protein>
    <submittedName>
        <fullName evidence="1">Uncharacterized protein</fullName>
    </submittedName>
</protein>
<feature type="non-terminal residue" evidence="1">
    <location>
        <position position="47"/>
    </location>
</feature>
<dbReference type="AlphaFoldDB" id="X1IR66"/>
<dbReference type="EMBL" id="BARU01027217">
    <property type="protein sequence ID" value="GAH71745.1"/>
    <property type="molecule type" value="Genomic_DNA"/>
</dbReference>
<organism evidence="1">
    <name type="scientific">marine sediment metagenome</name>
    <dbReference type="NCBI Taxonomy" id="412755"/>
    <lineage>
        <taxon>unclassified sequences</taxon>
        <taxon>metagenomes</taxon>
        <taxon>ecological metagenomes</taxon>
    </lineage>
</organism>
<evidence type="ECO:0000313" key="1">
    <source>
        <dbReference type="EMBL" id="GAH71745.1"/>
    </source>
</evidence>
<gene>
    <name evidence="1" type="ORF">S03H2_43605</name>
</gene>